<evidence type="ECO:0000256" key="1">
    <source>
        <dbReference type="ARBA" id="ARBA00022737"/>
    </source>
</evidence>
<dbReference type="InterPro" id="IPR009091">
    <property type="entry name" value="RCC1/BLIP-II"/>
</dbReference>
<dbReference type="PANTHER" id="PTHR22872">
    <property type="entry name" value="BTK-BINDING PROTEIN-RELATED"/>
    <property type="match status" value="1"/>
</dbReference>
<reference evidence="3 4" key="1">
    <citation type="journal article" date="2020" name="Nature">
        <title>Six reference-quality genomes reveal evolution of bat adaptations.</title>
        <authorList>
            <person name="Jebb D."/>
            <person name="Huang Z."/>
            <person name="Pippel M."/>
            <person name="Hughes G.M."/>
            <person name="Lavrichenko K."/>
            <person name="Devanna P."/>
            <person name="Winkler S."/>
            <person name="Jermiin L.S."/>
            <person name="Skirmuntt E.C."/>
            <person name="Katzourakis A."/>
            <person name="Burkitt-Gray L."/>
            <person name="Ray D.A."/>
            <person name="Sullivan K.A.M."/>
            <person name="Roscito J.G."/>
            <person name="Kirilenko B.M."/>
            <person name="Davalos L.M."/>
            <person name="Corthals A.P."/>
            <person name="Power M.L."/>
            <person name="Jones G."/>
            <person name="Ransome R.D."/>
            <person name="Dechmann D.K.N."/>
            <person name="Locatelli A.G."/>
            <person name="Puechmaille S.J."/>
            <person name="Fedrigo O."/>
            <person name="Jarvis E.D."/>
            <person name="Hiller M."/>
            <person name="Vernes S.C."/>
            <person name="Myers E.W."/>
            <person name="Teeling E.C."/>
        </authorList>
    </citation>
    <scope>NUCLEOTIDE SEQUENCE [LARGE SCALE GENOMIC DNA]</scope>
    <source>
        <strain evidence="3">MRouAeg1</strain>
        <tissue evidence="3">Muscle</tissue>
    </source>
</reference>
<sequence>MGEPEEVVPDSGAVFTFGKTKFAENIPSKFWFKNDIPTYLACGDEHTAIITGNNKLYMFGSNNWGQLGLGSRSTVSKPTCVKALKPEKVKFAACGRNHTLVLTEGGKVYAAGGNNEGQLGLGDTEDRNTFHPICFFTSQHQLKQLSAGSNTSAALTASFPQFLRARSSRPF</sequence>
<evidence type="ECO:0000313" key="4">
    <source>
        <dbReference type="Proteomes" id="UP000593571"/>
    </source>
</evidence>
<dbReference type="InterPro" id="IPR051625">
    <property type="entry name" value="Signaling_Regulatory_Domain"/>
</dbReference>
<comment type="caution">
    <text evidence="3">The sequence shown here is derived from an EMBL/GenBank/DDBJ whole genome shotgun (WGS) entry which is preliminary data.</text>
</comment>
<dbReference type="PRINTS" id="PR00633">
    <property type="entry name" value="RCCNDNSATION"/>
</dbReference>
<dbReference type="Proteomes" id="UP000593571">
    <property type="component" value="Unassembled WGS sequence"/>
</dbReference>
<feature type="repeat" description="RCC1" evidence="2">
    <location>
        <begin position="54"/>
        <end position="105"/>
    </location>
</feature>
<proteinExistence type="predicted"/>
<dbReference type="PANTHER" id="PTHR22872:SF9">
    <property type="entry name" value="X-LINKED RETINITIS PIGMENTOSA GTPASE REGULATOR"/>
    <property type="match status" value="1"/>
</dbReference>
<evidence type="ECO:0000313" key="3">
    <source>
        <dbReference type="EMBL" id="KAF6436324.1"/>
    </source>
</evidence>
<accession>A0A7J8ELH2</accession>
<keyword evidence="1" id="KW-0677">Repeat</keyword>
<gene>
    <name evidence="3" type="ORF">HJG63_016881</name>
</gene>
<name>A0A7J8ELH2_ROUAE</name>
<keyword evidence="4" id="KW-1185">Reference proteome</keyword>
<dbReference type="PROSITE" id="PS50012">
    <property type="entry name" value="RCC1_3"/>
    <property type="match status" value="2"/>
</dbReference>
<evidence type="ECO:0000256" key="2">
    <source>
        <dbReference type="PROSITE-ProRule" id="PRU00235"/>
    </source>
</evidence>
<organism evidence="3 4">
    <name type="scientific">Rousettus aegyptiacus</name>
    <name type="common">Egyptian fruit bat</name>
    <name type="synonym">Pteropus aegyptiacus</name>
    <dbReference type="NCBI Taxonomy" id="9407"/>
    <lineage>
        <taxon>Eukaryota</taxon>
        <taxon>Metazoa</taxon>
        <taxon>Chordata</taxon>
        <taxon>Craniata</taxon>
        <taxon>Vertebrata</taxon>
        <taxon>Euteleostomi</taxon>
        <taxon>Mammalia</taxon>
        <taxon>Eutheria</taxon>
        <taxon>Laurasiatheria</taxon>
        <taxon>Chiroptera</taxon>
        <taxon>Yinpterochiroptera</taxon>
        <taxon>Pteropodoidea</taxon>
        <taxon>Pteropodidae</taxon>
        <taxon>Rousettinae</taxon>
        <taxon>Rousettus</taxon>
    </lineage>
</organism>
<feature type="repeat" description="RCC1" evidence="2">
    <location>
        <begin position="106"/>
        <end position="158"/>
    </location>
</feature>
<dbReference type="EMBL" id="JACASE010000009">
    <property type="protein sequence ID" value="KAF6436324.1"/>
    <property type="molecule type" value="Genomic_DNA"/>
</dbReference>
<dbReference type="Gene3D" id="2.130.10.30">
    <property type="entry name" value="Regulator of chromosome condensation 1/beta-lactamase-inhibitor protein II"/>
    <property type="match status" value="1"/>
</dbReference>
<dbReference type="AlphaFoldDB" id="A0A7J8ELH2"/>
<protein>
    <submittedName>
        <fullName evidence="3">Retinitis pigmentosa GTPase regulator</fullName>
    </submittedName>
</protein>
<dbReference type="Pfam" id="PF00415">
    <property type="entry name" value="RCC1"/>
    <property type="match status" value="2"/>
</dbReference>
<dbReference type="SUPFAM" id="SSF50985">
    <property type="entry name" value="RCC1/BLIP-II"/>
    <property type="match status" value="1"/>
</dbReference>
<dbReference type="InterPro" id="IPR000408">
    <property type="entry name" value="Reg_chr_condens"/>
</dbReference>
<dbReference type="PROSITE" id="PS00626">
    <property type="entry name" value="RCC1_2"/>
    <property type="match status" value="1"/>
</dbReference>